<evidence type="ECO:0000256" key="1">
    <source>
        <dbReference type="ARBA" id="ARBA00004992"/>
    </source>
</evidence>
<comment type="pathway">
    <text evidence="1">Pyrimidine metabolism; dTTP biosynthesis.</text>
</comment>
<organism evidence="11 12">
    <name type="scientific">Ogataea philodendri</name>
    <dbReference type="NCBI Taxonomy" id="1378263"/>
    <lineage>
        <taxon>Eukaryota</taxon>
        <taxon>Fungi</taxon>
        <taxon>Dikarya</taxon>
        <taxon>Ascomycota</taxon>
        <taxon>Saccharomycotina</taxon>
        <taxon>Pichiomycetes</taxon>
        <taxon>Pichiales</taxon>
        <taxon>Pichiaceae</taxon>
        <taxon>Ogataea</taxon>
    </lineage>
</organism>
<dbReference type="SUPFAM" id="SSF52540">
    <property type="entry name" value="P-loop containing nucleoside triphosphate hydrolases"/>
    <property type="match status" value="1"/>
</dbReference>
<evidence type="ECO:0000256" key="9">
    <source>
        <dbReference type="ARBA" id="ARBA00022840"/>
    </source>
</evidence>
<evidence type="ECO:0000256" key="2">
    <source>
        <dbReference type="ARBA" id="ARBA00009776"/>
    </source>
</evidence>
<reference evidence="11" key="1">
    <citation type="journal article" date="2021" name="Open Biol.">
        <title>Shared evolutionary footprints suggest mitochondrial oxidative damage underlies multiple complex I losses in fungi.</title>
        <authorList>
            <person name="Schikora-Tamarit M.A."/>
            <person name="Marcet-Houben M."/>
            <person name="Nosek J."/>
            <person name="Gabaldon T."/>
        </authorList>
    </citation>
    <scope>NUCLEOTIDE SEQUENCE</scope>
    <source>
        <strain evidence="11">CBS6075</strain>
    </source>
</reference>
<dbReference type="InterPro" id="IPR018095">
    <property type="entry name" value="Thymidylate_kin_CS"/>
</dbReference>
<dbReference type="NCBIfam" id="TIGR00041">
    <property type="entry name" value="DTMP_kinase"/>
    <property type="match status" value="1"/>
</dbReference>
<keyword evidence="5" id="KW-0808">Transferase</keyword>
<feature type="domain" description="Thymidylate kinase-like" evidence="10">
    <location>
        <begin position="31"/>
        <end position="205"/>
    </location>
</feature>
<dbReference type="GO" id="GO:0006233">
    <property type="term" value="P:dTDP biosynthetic process"/>
    <property type="evidence" value="ECO:0007669"/>
    <property type="project" value="InterPro"/>
</dbReference>
<dbReference type="EC" id="2.7.4.9" evidence="3"/>
<dbReference type="InterPro" id="IPR018094">
    <property type="entry name" value="Thymidylate_kinase"/>
</dbReference>
<keyword evidence="8" id="KW-0418">Kinase</keyword>
<dbReference type="PANTHER" id="PTHR10344">
    <property type="entry name" value="THYMIDYLATE KINASE"/>
    <property type="match status" value="1"/>
</dbReference>
<dbReference type="InterPro" id="IPR027417">
    <property type="entry name" value="P-loop_NTPase"/>
</dbReference>
<keyword evidence="9" id="KW-0067">ATP-binding</keyword>
<dbReference type="CDD" id="cd01672">
    <property type="entry name" value="TMPK"/>
    <property type="match status" value="1"/>
</dbReference>
<keyword evidence="6" id="KW-0545">Nucleotide biosynthesis</keyword>
<dbReference type="Gene3D" id="3.40.50.300">
    <property type="entry name" value="P-loop containing nucleotide triphosphate hydrolases"/>
    <property type="match status" value="1"/>
</dbReference>
<comment type="similarity">
    <text evidence="2">Belongs to the thymidylate kinase family.</text>
</comment>
<keyword evidence="12" id="KW-1185">Reference proteome</keyword>
<dbReference type="RefSeq" id="XP_046058630.1">
    <property type="nucleotide sequence ID" value="XM_046207644.1"/>
</dbReference>
<dbReference type="GeneID" id="70238329"/>
<dbReference type="GO" id="GO:0005829">
    <property type="term" value="C:cytosol"/>
    <property type="evidence" value="ECO:0007669"/>
    <property type="project" value="TreeGrafter"/>
</dbReference>
<evidence type="ECO:0000256" key="6">
    <source>
        <dbReference type="ARBA" id="ARBA00022727"/>
    </source>
</evidence>
<dbReference type="GO" id="GO:0005524">
    <property type="term" value="F:ATP binding"/>
    <property type="evidence" value="ECO:0007669"/>
    <property type="project" value="UniProtKB-KW"/>
</dbReference>
<proteinExistence type="inferred from homology"/>
<accession>A0A9P8NXS4</accession>
<dbReference type="EMBL" id="JAEUBE010000439">
    <property type="protein sequence ID" value="KAH3661517.1"/>
    <property type="molecule type" value="Genomic_DNA"/>
</dbReference>
<dbReference type="Pfam" id="PF02223">
    <property type="entry name" value="Thymidylate_kin"/>
    <property type="match status" value="1"/>
</dbReference>
<comment type="caution">
    <text evidence="11">The sequence shown here is derived from an EMBL/GenBank/DDBJ whole genome shotgun (WGS) entry which is preliminary data.</text>
</comment>
<dbReference type="GO" id="GO:0005634">
    <property type="term" value="C:nucleus"/>
    <property type="evidence" value="ECO:0007669"/>
    <property type="project" value="TreeGrafter"/>
</dbReference>
<evidence type="ECO:0000256" key="7">
    <source>
        <dbReference type="ARBA" id="ARBA00022741"/>
    </source>
</evidence>
<evidence type="ECO:0000313" key="11">
    <source>
        <dbReference type="EMBL" id="KAH3661517.1"/>
    </source>
</evidence>
<reference evidence="11" key="2">
    <citation type="submission" date="2021-01" db="EMBL/GenBank/DDBJ databases">
        <authorList>
            <person name="Schikora-Tamarit M.A."/>
        </authorList>
    </citation>
    <scope>NUCLEOTIDE SEQUENCE</scope>
    <source>
        <strain evidence="11">CBS6075</strain>
    </source>
</reference>
<evidence type="ECO:0000256" key="4">
    <source>
        <dbReference type="ARBA" id="ARBA00017144"/>
    </source>
</evidence>
<name>A0A9P8NXS4_9ASCO</name>
<evidence type="ECO:0000313" key="12">
    <source>
        <dbReference type="Proteomes" id="UP000769157"/>
    </source>
</evidence>
<dbReference type="OrthoDB" id="425602at2759"/>
<gene>
    <name evidence="11" type="ORF">OGAPHI_006365</name>
</gene>
<evidence type="ECO:0000256" key="5">
    <source>
        <dbReference type="ARBA" id="ARBA00022679"/>
    </source>
</evidence>
<evidence type="ECO:0000259" key="10">
    <source>
        <dbReference type="Pfam" id="PF02223"/>
    </source>
</evidence>
<dbReference type="Proteomes" id="UP000769157">
    <property type="component" value="Unassembled WGS sequence"/>
</dbReference>
<dbReference type="InterPro" id="IPR039430">
    <property type="entry name" value="Thymidylate_kin-like_dom"/>
</dbReference>
<evidence type="ECO:0000256" key="3">
    <source>
        <dbReference type="ARBA" id="ARBA00012980"/>
    </source>
</evidence>
<dbReference type="PANTHER" id="PTHR10344:SF1">
    <property type="entry name" value="THYMIDYLATE KINASE"/>
    <property type="match status" value="1"/>
</dbReference>
<dbReference type="GO" id="GO:0006227">
    <property type="term" value="P:dUDP biosynthetic process"/>
    <property type="evidence" value="ECO:0007669"/>
    <property type="project" value="TreeGrafter"/>
</dbReference>
<sequence length="438" mass="49562">MDFVRTGSNPVAVEFFFASYFFMTRGTLIAIEGLDRTGKTTQTTKLINRLAQDGKDVELIKFPERTTAIGKIINTYLTDKTFQLSDESAHLLFSANRWELSQKIYDLLDQGKTVVLDRYVYSGVAYSSAKGLLFDWCYSPDIGLPRPDVVIFLKFKEEENFEREGFGDERYEVAEFQQKVKIQFEKFSGQDNWKPVFVDGKNIEEVGELVWKCYTDATKQALGPVQNGEETTNQSPVSVVGSKQKSTGDQVVLGDLGSIVKTQGFERKLVSKLVLDDVAGNLGLEQDQAEQQLGKREDEWVVLKIVGEVDVVRGQFWSNVRHKQPQRNSGPESWVQKVGHVSNWRLQKSSWQLLLQDSWDKIAVSKSNGLDEVSVKEQKFTNNSEFINGEWITQVVSKLVILFGNVVCNFVQGVVVDVIEDLVQNRRFKVKLVVGVGL</sequence>
<keyword evidence="7" id="KW-0547">Nucleotide-binding</keyword>
<dbReference type="GO" id="GO:0004798">
    <property type="term" value="F:dTMP kinase activity"/>
    <property type="evidence" value="ECO:0007669"/>
    <property type="project" value="UniProtKB-EC"/>
</dbReference>
<dbReference type="GO" id="GO:0006235">
    <property type="term" value="P:dTTP biosynthetic process"/>
    <property type="evidence" value="ECO:0007669"/>
    <property type="project" value="TreeGrafter"/>
</dbReference>
<evidence type="ECO:0000256" key="8">
    <source>
        <dbReference type="ARBA" id="ARBA00022777"/>
    </source>
</evidence>
<dbReference type="PROSITE" id="PS01331">
    <property type="entry name" value="THYMIDYLATE_KINASE"/>
    <property type="match status" value="1"/>
</dbReference>
<protein>
    <recommendedName>
        <fullName evidence="4">Thymidylate kinase</fullName>
        <ecNumber evidence="3">2.7.4.9</ecNumber>
    </recommendedName>
</protein>
<dbReference type="AlphaFoldDB" id="A0A9P8NXS4"/>
<dbReference type="HAMAP" id="MF_00165">
    <property type="entry name" value="Thymidylate_kinase"/>
    <property type="match status" value="1"/>
</dbReference>
<dbReference type="FunFam" id="3.40.50.300:FF:000679">
    <property type="entry name" value="Thymidylate kinase"/>
    <property type="match status" value="1"/>
</dbReference>
<dbReference type="GO" id="GO:0004550">
    <property type="term" value="F:nucleoside diphosphate kinase activity"/>
    <property type="evidence" value="ECO:0007669"/>
    <property type="project" value="TreeGrafter"/>
</dbReference>